<keyword evidence="3" id="KW-1185">Reference proteome</keyword>
<feature type="compositionally biased region" description="Low complexity" evidence="1">
    <location>
        <begin position="471"/>
        <end position="490"/>
    </location>
</feature>
<evidence type="ECO:0000313" key="3">
    <source>
        <dbReference type="Proteomes" id="UP000663866"/>
    </source>
</evidence>
<sequence>MLTRLDAELSNYLTLHPPIAKRALYCMCALHPKEKDDLAQKMIDDTQYDQFDSDQFITRLVLLGHLIKMCPTAAGDMGKRILNNISKYVIDKKQVNDNFDEENMTSAFLQGHYTLLADEPHSDPEIGADTRVKRELIKALTRAVLGLRENSGGLFTITYKLIRRSIEKDQDFTGEMSETEIIYIRLCGLTCLLKLICDSYFYTRIKPDDFLMIMTLLRVTEHLRDPVCPIELLALLAFAAKEPERENREQIHRLMLQIIDTRRENIKLQLSYKTTSTSNGHPHNNGFDDDNDDENSSSAIDDKPIDYTLYPEYSLTYFLFFLSKSPAFILYDDIEMLHTMTDYILFLLDALLLRCDSTVGLFYKGLLRSIKSSEDATISPDKEEKAERKDSLKKLHVLVDLAYVILSQRASSLMICRASSNVPLPEMYFKKARYNHFSYLPKDFKIKLKPITAATTTTATTDAAANKRTSETNNNINTASSITMVTPTPKTTRKKRVSGDNEKDADKSANKKRISTTIKKRKHQKSNNDDDDDDDEIQEIYSSSPPVNGANVRKTPTNRSRVNFPYEKPQLRSASPSSSSPSPKSNRSVKKDKRSS</sequence>
<proteinExistence type="predicted"/>
<name>A0A819RV54_9BILA</name>
<dbReference type="Proteomes" id="UP000663866">
    <property type="component" value="Unassembled WGS sequence"/>
</dbReference>
<feature type="compositionally biased region" description="Acidic residues" evidence="1">
    <location>
        <begin position="529"/>
        <end position="538"/>
    </location>
</feature>
<feature type="compositionally biased region" description="Basic residues" evidence="1">
    <location>
        <begin position="587"/>
        <end position="596"/>
    </location>
</feature>
<feature type="compositionally biased region" description="Basic and acidic residues" evidence="1">
    <location>
        <begin position="497"/>
        <end position="509"/>
    </location>
</feature>
<organism evidence="2 3">
    <name type="scientific">Rotaria magnacalcarata</name>
    <dbReference type="NCBI Taxonomy" id="392030"/>
    <lineage>
        <taxon>Eukaryota</taxon>
        <taxon>Metazoa</taxon>
        <taxon>Spiralia</taxon>
        <taxon>Gnathifera</taxon>
        <taxon>Rotifera</taxon>
        <taxon>Eurotatoria</taxon>
        <taxon>Bdelloidea</taxon>
        <taxon>Philodinida</taxon>
        <taxon>Philodinidae</taxon>
        <taxon>Rotaria</taxon>
    </lineage>
</organism>
<comment type="caution">
    <text evidence="2">The sequence shown here is derived from an EMBL/GenBank/DDBJ whole genome shotgun (WGS) entry which is preliminary data.</text>
</comment>
<feature type="region of interest" description="Disordered" evidence="1">
    <location>
        <begin position="274"/>
        <end position="296"/>
    </location>
</feature>
<reference evidence="2" key="1">
    <citation type="submission" date="2021-02" db="EMBL/GenBank/DDBJ databases">
        <authorList>
            <person name="Nowell W R."/>
        </authorList>
    </citation>
    <scope>NUCLEOTIDE SEQUENCE</scope>
</reference>
<evidence type="ECO:0000313" key="2">
    <source>
        <dbReference type="EMBL" id="CAF4048247.1"/>
    </source>
</evidence>
<feature type="compositionally biased region" description="Low complexity" evidence="1">
    <location>
        <begin position="573"/>
        <end position="586"/>
    </location>
</feature>
<evidence type="ECO:0000256" key="1">
    <source>
        <dbReference type="SAM" id="MobiDB-lite"/>
    </source>
</evidence>
<feature type="compositionally biased region" description="Basic residues" evidence="1">
    <location>
        <begin position="510"/>
        <end position="525"/>
    </location>
</feature>
<dbReference type="EMBL" id="CAJOBG010003151">
    <property type="protein sequence ID" value="CAF4048247.1"/>
    <property type="molecule type" value="Genomic_DNA"/>
</dbReference>
<accession>A0A819RV54</accession>
<gene>
    <name evidence="2" type="ORF">OVN521_LOCUS17824</name>
</gene>
<protein>
    <submittedName>
        <fullName evidence="2">Uncharacterized protein</fullName>
    </submittedName>
</protein>
<dbReference type="AlphaFoldDB" id="A0A819RV54"/>
<feature type="region of interest" description="Disordered" evidence="1">
    <location>
        <begin position="457"/>
        <end position="596"/>
    </location>
</feature>
<dbReference type="Pfam" id="PF20168">
    <property type="entry name" value="PDS5"/>
    <property type="match status" value="1"/>
</dbReference>